<evidence type="ECO:0000256" key="5">
    <source>
        <dbReference type="ARBA" id="ARBA00022989"/>
    </source>
</evidence>
<feature type="transmembrane region" description="Helical" evidence="7">
    <location>
        <begin position="107"/>
        <end position="128"/>
    </location>
</feature>
<feature type="transmembrane region" description="Helical" evidence="7">
    <location>
        <begin position="344"/>
        <end position="366"/>
    </location>
</feature>
<dbReference type="Pfam" id="PF00528">
    <property type="entry name" value="BPD_transp_1"/>
    <property type="match status" value="1"/>
</dbReference>
<comment type="caution">
    <text evidence="9">The sequence shown here is derived from an EMBL/GenBank/DDBJ whole genome shotgun (WGS) entry which is preliminary data.</text>
</comment>
<dbReference type="PANTHER" id="PTHR43227:SF8">
    <property type="entry name" value="DIACETYLCHITOBIOSE UPTAKE SYSTEM PERMEASE PROTEIN DASB"/>
    <property type="match status" value="1"/>
</dbReference>
<evidence type="ECO:0000256" key="6">
    <source>
        <dbReference type="ARBA" id="ARBA00023136"/>
    </source>
</evidence>
<evidence type="ECO:0000313" key="9">
    <source>
        <dbReference type="EMBL" id="GIJ62433.1"/>
    </source>
</evidence>
<organism evidence="9 10">
    <name type="scientific">Virgisporangium aurantiacum</name>
    <dbReference type="NCBI Taxonomy" id="175570"/>
    <lineage>
        <taxon>Bacteria</taxon>
        <taxon>Bacillati</taxon>
        <taxon>Actinomycetota</taxon>
        <taxon>Actinomycetes</taxon>
        <taxon>Micromonosporales</taxon>
        <taxon>Micromonosporaceae</taxon>
        <taxon>Virgisporangium</taxon>
    </lineage>
</organism>
<keyword evidence="3" id="KW-1003">Cell membrane</keyword>
<dbReference type="InterPro" id="IPR000515">
    <property type="entry name" value="MetI-like"/>
</dbReference>
<keyword evidence="6 7" id="KW-0472">Membrane</keyword>
<dbReference type="AlphaFoldDB" id="A0A8J3ZGL4"/>
<evidence type="ECO:0000256" key="7">
    <source>
        <dbReference type="RuleBase" id="RU363032"/>
    </source>
</evidence>
<evidence type="ECO:0000256" key="3">
    <source>
        <dbReference type="ARBA" id="ARBA00022475"/>
    </source>
</evidence>
<keyword evidence="2 7" id="KW-0813">Transport</keyword>
<evidence type="ECO:0000256" key="2">
    <source>
        <dbReference type="ARBA" id="ARBA00022448"/>
    </source>
</evidence>
<feature type="transmembrane region" description="Helical" evidence="7">
    <location>
        <begin position="12"/>
        <end position="34"/>
    </location>
</feature>
<dbReference type="PANTHER" id="PTHR43227">
    <property type="entry name" value="BLL4140 PROTEIN"/>
    <property type="match status" value="1"/>
</dbReference>
<dbReference type="Gene3D" id="1.10.3720.10">
    <property type="entry name" value="MetI-like"/>
    <property type="match status" value="2"/>
</dbReference>
<keyword evidence="4 7" id="KW-0812">Transmembrane</keyword>
<keyword evidence="10" id="KW-1185">Reference proteome</keyword>
<evidence type="ECO:0000313" key="10">
    <source>
        <dbReference type="Proteomes" id="UP000612585"/>
    </source>
</evidence>
<comment type="similarity">
    <text evidence="7">Belongs to the binding-protein-dependent transport system permease family.</text>
</comment>
<keyword evidence="5 7" id="KW-1133">Transmembrane helix</keyword>
<sequence length="431" mass="45817">MVRSGRARRRREGPVLTAMFLGPAAVMLTVLVVYPMGYTIWLSLHGGDTGHWVGLDNYRTMFTSPGTRRAITNNIVWMLIAPTVVTALGLVLAVLTERLRLRTALRAVVFMPMAISFLAAGITFRMVYDESPDRGVVNAAVVAVHDAFKPPSKYHGATPRDDAALATDHGAVVTAAPVAAGSPVLLPLVGLPATRVPDDARPAGTPASTGLSGVVWLDFTRGGGGQPGVVDGTEPGLPDVSVEVLRDGAVVGRATTDASGRFSFPELTGTGYLVRLPASNFTPPSDGLVWLGPGLVTPAVIGAYIWIWAGFAMVFIAAGLAAIPRDALEAARIDGATEWQTFRLVTIPLLRPVLVVVLVTLAINVLKIFDLVYVLPPESSQDDATVIALEMYRVSFGGDLDYGLGSALGVMLFVLVLPAMLFNIRRLRRDQ</sequence>
<gene>
    <name evidence="9" type="ORF">Vau01_099490</name>
</gene>
<dbReference type="PROSITE" id="PS50928">
    <property type="entry name" value="ABC_TM1"/>
    <property type="match status" value="1"/>
</dbReference>
<evidence type="ECO:0000259" key="8">
    <source>
        <dbReference type="PROSITE" id="PS50928"/>
    </source>
</evidence>
<evidence type="ECO:0000256" key="1">
    <source>
        <dbReference type="ARBA" id="ARBA00004651"/>
    </source>
</evidence>
<dbReference type="EMBL" id="BOPG01000078">
    <property type="protein sequence ID" value="GIJ62433.1"/>
    <property type="molecule type" value="Genomic_DNA"/>
</dbReference>
<feature type="transmembrane region" description="Helical" evidence="7">
    <location>
        <begin position="75"/>
        <end position="95"/>
    </location>
</feature>
<feature type="transmembrane region" description="Helical" evidence="7">
    <location>
        <begin position="402"/>
        <end position="424"/>
    </location>
</feature>
<dbReference type="InterPro" id="IPR050809">
    <property type="entry name" value="UgpAE/MalFG_permease"/>
</dbReference>
<dbReference type="GO" id="GO:0005886">
    <property type="term" value="C:plasma membrane"/>
    <property type="evidence" value="ECO:0007669"/>
    <property type="project" value="UniProtKB-SubCell"/>
</dbReference>
<feature type="transmembrane region" description="Helical" evidence="7">
    <location>
        <begin position="303"/>
        <end position="323"/>
    </location>
</feature>
<proteinExistence type="inferred from homology"/>
<dbReference type="Proteomes" id="UP000612585">
    <property type="component" value="Unassembled WGS sequence"/>
</dbReference>
<protein>
    <submittedName>
        <fullName evidence="9">ABC transporter permease</fullName>
    </submittedName>
</protein>
<dbReference type="InterPro" id="IPR035906">
    <property type="entry name" value="MetI-like_sf"/>
</dbReference>
<dbReference type="GO" id="GO:0055085">
    <property type="term" value="P:transmembrane transport"/>
    <property type="evidence" value="ECO:0007669"/>
    <property type="project" value="InterPro"/>
</dbReference>
<evidence type="ECO:0000256" key="4">
    <source>
        <dbReference type="ARBA" id="ARBA00022692"/>
    </source>
</evidence>
<accession>A0A8J3ZGL4</accession>
<reference evidence="9" key="1">
    <citation type="submission" date="2021-01" db="EMBL/GenBank/DDBJ databases">
        <title>Whole genome shotgun sequence of Virgisporangium aurantiacum NBRC 16421.</title>
        <authorList>
            <person name="Komaki H."/>
            <person name="Tamura T."/>
        </authorList>
    </citation>
    <scope>NUCLEOTIDE SEQUENCE</scope>
    <source>
        <strain evidence="9">NBRC 16421</strain>
    </source>
</reference>
<dbReference type="SUPFAM" id="SSF161098">
    <property type="entry name" value="MetI-like"/>
    <property type="match status" value="1"/>
</dbReference>
<feature type="domain" description="ABC transmembrane type-1" evidence="8">
    <location>
        <begin position="71"/>
        <end position="423"/>
    </location>
</feature>
<dbReference type="RefSeq" id="WP_204008080.1">
    <property type="nucleotide sequence ID" value="NZ_BOPG01000078.1"/>
</dbReference>
<name>A0A8J3ZGL4_9ACTN</name>
<comment type="subcellular location">
    <subcellularLocation>
        <location evidence="1 7">Cell membrane</location>
        <topology evidence="1 7">Multi-pass membrane protein</topology>
    </subcellularLocation>
</comment>
<dbReference type="SUPFAM" id="SSF49478">
    <property type="entry name" value="Cna protein B-type domain"/>
    <property type="match status" value="1"/>
</dbReference>
<dbReference type="CDD" id="cd06261">
    <property type="entry name" value="TM_PBP2"/>
    <property type="match status" value="1"/>
</dbReference>